<name>A0ABV0SHV8_9TELE</name>
<keyword evidence="3" id="KW-1185">Reference proteome</keyword>
<evidence type="ECO:0000313" key="2">
    <source>
        <dbReference type="EMBL" id="MEQ2219800.1"/>
    </source>
</evidence>
<sequence length="220" mass="24157">SKWKLQSQPTYADLEIEHGYRENLPLHPATVNYDYIQFIFTMCKILLGDGDSSMSKTTDTLTGWSLESFTAPKPWFQPNVPKRDKQEGQLHEVKWPGSGDVLGGALVGCGLRAERRQRGGEHQNLGLHEGEVRQRCNHLGCLFAQILVFPRLPAGAETQDDPERFLLMTHSTNRTTDSPGGRAGLFHGGHEAGEGVGHPAAGAARVQLGGGELKQLRVHT</sequence>
<dbReference type="Proteomes" id="UP001434883">
    <property type="component" value="Unassembled WGS sequence"/>
</dbReference>
<dbReference type="EMBL" id="JAHRIN010081275">
    <property type="protein sequence ID" value="MEQ2219800.1"/>
    <property type="molecule type" value="Genomic_DNA"/>
</dbReference>
<gene>
    <name evidence="2" type="ORF">XENOCAPTIV_024303</name>
</gene>
<comment type="caution">
    <text evidence="2">The sequence shown here is derived from an EMBL/GenBank/DDBJ whole genome shotgun (WGS) entry which is preliminary data.</text>
</comment>
<organism evidence="2 3">
    <name type="scientific">Xenoophorus captivus</name>
    <dbReference type="NCBI Taxonomy" id="1517983"/>
    <lineage>
        <taxon>Eukaryota</taxon>
        <taxon>Metazoa</taxon>
        <taxon>Chordata</taxon>
        <taxon>Craniata</taxon>
        <taxon>Vertebrata</taxon>
        <taxon>Euteleostomi</taxon>
        <taxon>Actinopterygii</taxon>
        <taxon>Neopterygii</taxon>
        <taxon>Teleostei</taxon>
        <taxon>Neoteleostei</taxon>
        <taxon>Acanthomorphata</taxon>
        <taxon>Ovalentaria</taxon>
        <taxon>Atherinomorphae</taxon>
        <taxon>Cyprinodontiformes</taxon>
        <taxon>Goodeidae</taxon>
        <taxon>Xenoophorus</taxon>
    </lineage>
</organism>
<feature type="region of interest" description="Disordered" evidence="1">
    <location>
        <begin position="171"/>
        <end position="198"/>
    </location>
</feature>
<reference evidence="2 3" key="1">
    <citation type="submission" date="2021-06" db="EMBL/GenBank/DDBJ databases">
        <authorList>
            <person name="Palmer J.M."/>
        </authorList>
    </citation>
    <scope>NUCLEOTIDE SEQUENCE [LARGE SCALE GENOMIC DNA]</scope>
    <source>
        <strain evidence="2 3">XC_2019</strain>
        <tissue evidence="2">Muscle</tissue>
    </source>
</reference>
<evidence type="ECO:0000313" key="3">
    <source>
        <dbReference type="Proteomes" id="UP001434883"/>
    </source>
</evidence>
<feature type="non-terminal residue" evidence="2">
    <location>
        <position position="1"/>
    </location>
</feature>
<proteinExistence type="predicted"/>
<protein>
    <submittedName>
        <fullName evidence="2">Uncharacterized protein</fullName>
    </submittedName>
</protein>
<accession>A0ABV0SHV8</accession>
<evidence type="ECO:0000256" key="1">
    <source>
        <dbReference type="SAM" id="MobiDB-lite"/>
    </source>
</evidence>